<keyword evidence="5" id="KW-1185">Reference proteome</keyword>
<dbReference type="SMART" id="SM00248">
    <property type="entry name" value="ANK"/>
    <property type="match status" value="3"/>
</dbReference>
<dbReference type="PANTHER" id="PTHR24189">
    <property type="entry name" value="MYOTROPHIN"/>
    <property type="match status" value="1"/>
</dbReference>
<dbReference type="EMBL" id="CP042997">
    <property type="protein sequence ID" value="QEH38584.1"/>
    <property type="molecule type" value="Genomic_DNA"/>
</dbReference>
<sequence length="419" mass="45947">MAARWLPVRPDLDQLRNRAKDLLRRVRGGAPAALAELNEHHPRRLESTTAKLADAQLALARGYGVPSWPRLVLACRVVDAIWRDDVEALRLLILRHPRALHEMARGTERCNWGPPMSYAANLGRDRIIRMLRGLGAKDLDPALDRAILQGRIGTARQLLEMGARIPRGAAMGPAETLNADGLAFLLERDAEICDEAGDRLAPVALLLQTYGRNPAGKHRCLELLAAHGVALPDTPPMAIHRGRIDLLEAHVRRDPALLGRTFTHGEIYPPGLGCHGDESLASHGTPLGGATLLHMCIDYDEIEVARWLLGRGMDADARAAVDAEGFGGHTALFGAVVSAAHLPQKHRRLEDAPFARLLLEHGADPNARASLRKRLRGGEDESMHEYRDVTPVSWGERFHDRGWVSEPAIRLIRLAGGHG</sequence>
<proteinExistence type="predicted"/>
<evidence type="ECO:0000256" key="3">
    <source>
        <dbReference type="PROSITE-ProRule" id="PRU00023"/>
    </source>
</evidence>
<dbReference type="OrthoDB" id="6692170at2"/>
<keyword evidence="1" id="KW-0677">Repeat</keyword>
<name>A0A5B9WEF0_9BACT</name>
<feature type="repeat" description="ANK" evidence="3">
    <location>
        <begin position="288"/>
        <end position="320"/>
    </location>
</feature>
<dbReference type="Proteomes" id="UP000324233">
    <property type="component" value="Chromosome"/>
</dbReference>
<dbReference type="SUPFAM" id="SSF48403">
    <property type="entry name" value="Ankyrin repeat"/>
    <property type="match status" value="1"/>
</dbReference>
<evidence type="ECO:0000256" key="1">
    <source>
        <dbReference type="ARBA" id="ARBA00022737"/>
    </source>
</evidence>
<protein>
    <submittedName>
        <fullName evidence="4">Ankyrin repeats (3 copies)</fullName>
    </submittedName>
</protein>
<organism evidence="4 5">
    <name type="scientific">Aquisphaera giovannonii</name>
    <dbReference type="NCBI Taxonomy" id="406548"/>
    <lineage>
        <taxon>Bacteria</taxon>
        <taxon>Pseudomonadati</taxon>
        <taxon>Planctomycetota</taxon>
        <taxon>Planctomycetia</taxon>
        <taxon>Isosphaerales</taxon>
        <taxon>Isosphaeraceae</taxon>
        <taxon>Aquisphaera</taxon>
    </lineage>
</organism>
<reference evidence="4 5" key="1">
    <citation type="submission" date="2019-08" db="EMBL/GenBank/DDBJ databases">
        <title>Deep-cultivation of Planctomycetes and their phenomic and genomic characterization uncovers novel biology.</title>
        <authorList>
            <person name="Wiegand S."/>
            <person name="Jogler M."/>
            <person name="Boedeker C."/>
            <person name="Pinto D."/>
            <person name="Vollmers J."/>
            <person name="Rivas-Marin E."/>
            <person name="Kohn T."/>
            <person name="Peeters S.H."/>
            <person name="Heuer A."/>
            <person name="Rast P."/>
            <person name="Oberbeckmann S."/>
            <person name="Bunk B."/>
            <person name="Jeske O."/>
            <person name="Meyerdierks A."/>
            <person name="Storesund J.E."/>
            <person name="Kallscheuer N."/>
            <person name="Luecker S."/>
            <person name="Lage O.M."/>
            <person name="Pohl T."/>
            <person name="Merkel B.J."/>
            <person name="Hornburger P."/>
            <person name="Mueller R.-W."/>
            <person name="Bruemmer F."/>
            <person name="Labrenz M."/>
            <person name="Spormann A.M."/>
            <person name="Op den Camp H."/>
            <person name="Overmann J."/>
            <person name="Amann R."/>
            <person name="Jetten M.S.M."/>
            <person name="Mascher T."/>
            <person name="Medema M.H."/>
            <person name="Devos D.P."/>
            <person name="Kaster A.-K."/>
            <person name="Ovreas L."/>
            <person name="Rohde M."/>
            <person name="Galperin M.Y."/>
            <person name="Jogler C."/>
        </authorList>
    </citation>
    <scope>NUCLEOTIDE SEQUENCE [LARGE SCALE GENOMIC DNA]</scope>
    <source>
        <strain evidence="4 5">OJF2</strain>
    </source>
</reference>
<keyword evidence="2 3" id="KW-0040">ANK repeat</keyword>
<dbReference type="Gene3D" id="1.25.40.20">
    <property type="entry name" value="Ankyrin repeat-containing domain"/>
    <property type="match status" value="1"/>
</dbReference>
<evidence type="ECO:0000313" key="4">
    <source>
        <dbReference type="EMBL" id="QEH38584.1"/>
    </source>
</evidence>
<dbReference type="PANTHER" id="PTHR24189:SF50">
    <property type="entry name" value="ANKYRIN REPEAT AND SOCS BOX PROTEIN 2"/>
    <property type="match status" value="1"/>
</dbReference>
<evidence type="ECO:0000313" key="5">
    <source>
        <dbReference type="Proteomes" id="UP000324233"/>
    </source>
</evidence>
<evidence type="ECO:0000256" key="2">
    <source>
        <dbReference type="ARBA" id="ARBA00023043"/>
    </source>
</evidence>
<dbReference type="InterPro" id="IPR050745">
    <property type="entry name" value="Multifunctional_regulatory"/>
</dbReference>
<dbReference type="KEGG" id="agv:OJF2_71880"/>
<gene>
    <name evidence="4" type="ORF">OJF2_71880</name>
</gene>
<dbReference type="InterPro" id="IPR036770">
    <property type="entry name" value="Ankyrin_rpt-contain_sf"/>
</dbReference>
<dbReference type="InterPro" id="IPR002110">
    <property type="entry name" value="Ankyrin_rpt"/>
</dbReference>
<dbReference type="RefSeq" id="WP_148598015.1">
    <property type="nucleotide sequence ID" value="NZ_CP042997.1"/>
</dbReference>
<accession>A0A5B9WEF0</accession>
<dbReference type="AlphaFoldDB" id="A0A5B9WEF0"/>
<dbReference type="PROSITE" id="PS50088">
    <property type="entry name" value="ANK_REPEAT"/>
    <property type="match status" value="1"/>
</dbReference>